<dbReference type="Gene3D" id="1.10.287.470">
    <property type="entry name" value="Helix hairpin bin"/>
    <property type="match status" value="1"/>
</dbReference>
<proteinExistence type="inferred from homology"/>
<accession>A0A244CNS7</accession>
<keyword evidence="5" id="KW-1185">Reference proteome</keyword>
<dbReference type="GO" id="GO:0015562">
    <property type="term" value="F:efflux transmembrane transporter activity"/>
    <property type="evidence" value="ECO:0007669"/>
    <property type="project" value="TreeGrafter"/>
</dbReference>
<evidence type="ECO:0000313" key="4">
    <source>
        <dbReference type="EMBL" id="OUL57252.1"/>
    </source>
</evidence>
<feature type="coiled-coil region" evidence="2">
    <location>
        <begin position="91"/>
        <end position="149"/>
    </location>
</feature>
<evidence type="ECO:0000313" key="5">
    <source>
        <dbReference type="Proteomes" id="UP000194841"/>
    </source>
</evidence>
<evidence type="ECO:0000256" key="2">
    <source>
        <dbReference type="SAM" id="Coils"/>
    </source>
</evidence>
<name>A0A244CNS7_PSEDV</name>
<dbReference type="PANTHER" id="PTHR30469">
    <property type="entry name" value="MULTIDRUG RESISTANCE PROTEIN MDTA"/>
    <property type="match status" value="1"/>
</dbReference>
<dbReference type="OrthoDB" id="266524at2"/>
<feature type="chain" id="PRO_5012783396" evidence="3">
    <location>
        <begin position="20"/>
        <end position="349"/>
    </location>
</feature>
<evidence type="ECO:0000256" key="1">
    <source>
        <dbReference type="ARBA" id="ARBA00009477"/>
    </source>
</evidence>
<sequence>MFKHLLSFTLLILPFCNQADTLVHVAAYTVQKDTHYFQTRQLTGQVIKQHDANLSFEFAGKIDQILLDQGQSVRQGDVIARQNTEFLEIEQQKLAAHKQKALAQLAQAELEKNRLSKLDKQNYSAAAQLDQVKTNIAVIEAELAGLLANLSEVDLRIKKALLIAPFNGMLGQRFVSHGENVAAGTPIVRLIEDQHSQVSIGIPQALQSAVTDSMPITIAGQTVNGQALSKGASVNPRTQTLTMRFALPESLPVFAGQIAKLTLKQHHQQDGFWVPIDALADGVRGTWQIYQIKDNILNPIIVQLYYVENGYAFINAPLENGEQIVANGMHKLSANISVNVVELQPTKVL</sequence>
<comment type="caution">
    <text evidence="4">The sequence shown here is derived from an EMBL/GenBank/DDBJ whole genome shotgun (WGS) entry which is preliminary data.</text>
</comment>
<dbReference type="Gene3D" id="2.40.30.170">
    <property type="match status" value="1"/>
</dbReference>
<gene>
    <name evidence="4" type="ORF">B1199_13875</name>
</gene>
<dbReference type="Proteomes" id="UP000194841">
    <property type="component" value="Unassembled WGS sequence"/>
</dbReference>
<dbReference type="SUPFAM" id="SSF111369">
    <property type="entry name" value="HlyD-like secretion proteins"/>
    <property type="match status" value="1"/>
</dbReference>
<dbReference type="AlphaFoldDB" id="A0A244CNS7"/>
<dbReference type="NCBIfam" id="TIGR01730">
    <property type="entry name" value="RND_mfp"/>
    <property type="match status" value="1"/>
</dbReference>
<feature type="signal peptide" evidence="3">
    <location>
        <begin position="1"/>
        <end position="19"/>
    </location>
</feature>
<dbReference type="PANTHER" id="PTHR30469:SF11">
    <property type="entry name" value="BLL4320 PROTEIN"/>
    <property type="match status" value="1"/>
</dbReference>
<dbReference type="Gene3D" id="2.40.50.100">
    <property type="match status" value="1"/>
</dbReference>
<dbReference type="EMBL" id="MWPV01000004">
    <property type="protein sequence ID" value="OUL57252.1"/>
    <property type="molecule type" value="Genomic_DNA"/>
</dbReference>
<dbReference type="Gene3D" id="2.40.420.20">
    <property type="match status" value="1"/>
</dbReference>
<dbReference type="RefSeq" id="WP_086744889.1">
    <property type="nucleotide sequence ID" value="NZ_MWPV01000004.1"/>
</dbReference>
<organism evidence="4 5">
    <name type="scientific">Pseudoalteromonas ulvae</name>
    <dbReference type="NCBI Taxonomy" id="107327"/>
    <lineage>
        <taxon>Bacteria</taxon>
        <taxon>Pseudomonadati</taxon>
        <taxon>Pseudomonadota</taxon>
        <taxon>Gammaproteobacteria</taxon>
        <taxon>Alteromonadales</taxon>
        <taxon>Pseudoalteromonadaceae</taxon>
        <taxon>Pseudoalteromonas</taxon>
    </lineage>
</organism>
<dbReference type="InterPro" id="IPR006143">
    <property type="entry name" value="RND_pump_MFP"/>
</dbReference>
<comment type="similarity">
    <text evidence="1">Belongs to the membrane fusion protein (MFP) (TC 8.A.1) family.</text>
</comment>
<reference evidence="4 5" key="1">
    <citation type="submission" date="2017-02" db="EMBL/GenBank/DDBJ databases">
        <title>Pseudoalteromonas ulvae TC14 Genome.</title>
        <authorList>
            <person name="Molmeret M."/>
        </authorList>
    </citation>
    <scope>NUCLEOTIDE SEQUENCE [LARGE SCALE GENOMIC DNA]</scope>
    <source>
        <strain evidence="4">TC14</strain>
    </source>
</reference>
<evidence type="ECO:0000256" key="3">
    <source>
        <dbReference type="SAM" id="SignalP"/>
    </source>
</evidence>
<keyword evidence="2" id="KW-0175">Coiled coil</keyword>
<keyword evidence="3" id="KW-0732">Signal</keyword>
<dbReference type="GO" id="GO:1990281">
    <property type="term" value="C:efflux pump complex"/>
    <property type="evidence" value="ECO:0007669"/>
    <property type="project" value="TreeGrafter"/>
</dbReference>
<protein>
    <submittedName>
        <fullName evidence="4">Efflux transporter periplasmic adaptor subunit</fullName>
    </submittedName>
</protein>